<dbReference type="Pfam" id="PF02554">
    <property type="entry name" value="CstA"/>
    <property type="match status" value="1"/>
</dbReference>
<dbReference type="SUPFAM" id="SSF55447">
    <property type="entry name" value="CO dehydrogenase flavoprotein C-terminal domain-like"/>
    <property type="match status" value="1"/>
</dbReference>
<keyword evidence="3" id="KW-1185">Reference proteome</keyword>
<reference evidence="2 3" key="1">
    <citation type="submission" date="2019-03" db="EMBL/GenBank/DDBJ databases">
        <title>Draft genome sequences of novel Actinobacteria.</title>
        <authorList>
            <person name="Sahin N."/>
            <person name="Ay H."/>
            <person name="Saygin H."/>
        </authorList>
    </citation>
    <scope>NUCLEOTIDE SEQUENCE [LARGE SCALE GENOMIC DNA]</scope>
    <source>
        <strain evidence="2 3">6K102</strain>
    </source>
</reference>
<evidence type="ECO:0000313" key="3">
    <source>
        <dbReference type="Proteomes" id="UP000295136"/>
    </source>
</evidence>
<feature type="domain" description="CstA N-terminal" evidence="1">
    <location>
        <begin position="1"/>
        <end position="59"/>
    </location>
</feature>
<gene>
    <name evidence="2" type="ORF">E1295_43245</name>
</gene>
<sequence>MAITAACVLTPGLYFAMNSPAGVVGATVESASQAVTNLGFVIRPEQLSAAARAVQEETEPESDVHASAAYRRHLVGVLAERALRNAAREGTAARGA</sequence>
<protein>
    <recommendedName>
        <fullName evidence="1">CstA N-terminal domain-containing protein</fullName>
    </recommendedName>
</protein>
<dbReference type="RefSeq" id="WP_132640374.1">
    <property type="nucleotide sequence ID" value="NZ_SMLD01000219.1"/>
</dbReference>
<dbReference type="Proteomes" id="UP000295136">
    <property type="component" value="Unassembled WGS sequence"/>
</dbReference>
<organism evidence="2 3">
    <name type="scientific">Nonomuraea mesophila</name>
    <dbReference type="NCBI Taxonomy" id="2530382"/>
    <lineage>
        <taxon>Bacteria</taxon>
        <taxon>Bacillati</taxon>
        <taxon>Actinomycetota</taxon>
        <taxon>Actinomycetes</taxon>
        <taxon>Streptosporangiales</taxon>
        <taxon>Streptosporangiaceae</taxon>
        <taxon>Nonomuraea</taxon>
    </lineage>
</organism>
<dbReference type="GO" id="GO:0009267">
    <property type="term" value="P:cellular response to starvation"/>
    <property type="evidence" value="ECO:0007669"/>
    <property type="project" value="InterPro"/>
</dbReference>
<evidence type="ECO:0000313" key="2">
    <source>
        <dbReference type="EMBL" id="TDE27365.1"/>
    </source>
</evidence>
<name>A0A4R5E892_9ACTN</name>
<evidence type="ECO:0000259" key="1">
    <source>
        <dbReference type="Pfam" id="PF02554"/>
    </source>
</evidence>
<dbReference type="AlphaFoldDB" id="A0A4R5E892"/>
<accession>A0A4R5E892</accession>
<dbReference type="GO" id="GO:0016020">
    <property type="term" value="C:membrane"/>
    <property type="evidence" value="ECO:0007669"/>
    <property type="project" value="InterPro"/>
</dbReference>
<comment type="caution">
    <text evidence="2">The sequence shown here is derived from an EMBL/GenBank/DDBJ whole genome shotgun (WGS) entry which is preliminary data.</text>
</comment>
<dbReference type="InterPro" id="IPR036683">
    <property type="entry name" value="CO_DH_flav_C_dom_sf"/>
</dbReference>
<feature type="non-terminal residue" evidence="2">
    <location>
        <position position="1"/>
    </location>
</feature>
<dbReference type="InterPro" id="IPR003706">
    <property type="entry name" value="CstA_N"/>
</dbReference>
<proteinExistence type="predicted"/>
<dbReference type="Gene3D" id="3.30.390.50">
    <property type="entry name" value="CO dehydrogenase flavoprotein, C-terminal domain"/>
    <property type="match status" value="1"/>
</dbReference>
<dbReference type="EMBL" id="SMLD01000219">
    <property type="protein sequence ID" value="TDE27365.1"/>
    <property type="molecule type" value="Genomic_DNA"/>
</dbReference>